<feature type="transmembrane region" description="Helical" evidence="1">
    <location>
        <begin position="15"/>
        <end position="36"/>
    </location>
</feature>
<dbReference type="RefSeq" id="WP_179282295.1">
    <property type="nucleotide sequence ID" value="NZ_FZOD01000038.1"/>
</dbReference>
<name>A0A239M5F4_9ACTN</name>
<organism evidence="2 3">
    <name type="scientific">Streptosporangium subroseum</name>
    <dbReference type="NCBI Taxonomy" id="106412"/>
    <lineage>
        <taxon>Bacteria</taxon>
        <taxon>Bacillati</taxon>
        <taxon>Actinomycetota</taxon>
        <taxon>Actinomycetes</taxon>
        <taxon>Streptosporangiales</taxon>
        <taxon>Streptosporangiaceae</taxon>
        <taxon>Streptosporangium</taxon>
    </lineage>
</organism>
<reference evidence="2 3" key="1">
    <citation type="submission" date="2017-06" db="EMBL/GenBank/DDBJ databases">
        <authorList>
            <person name="Kim H.J."/>
            <person name="Triplett B.A."/>
        </authorList>
    </citation>
    <scope>NUCLEOTIDE SEQUENCE [LARGE SCALE GENOMIC DNA]</scope>
    <source>
        <strain evidence="2 3">CGMCC 4.2132</strain>
    </source>
</reference>
<gene>
    <name evidence="2" type="ORF">SAMN05216276_103829</name>
</gene>
<keyword evidence="1" id="KW-1133">Transmembrane helix</keyword>
<accession>A0A239M5F4</accession>
<evidence type="ECO:0000313" key="2">
    <source>
        <dbReference type="EMBL" id="SNT38117.1"/>
    </source>
</evidence>
<keyword evidence="3" id="KW-1185">Reference proteome</keyword>
<sequence>MPLAPDFGTIPTGPLLWATNGVDLALLGCLALVLALAAQPPALGGFLVAQALAGVVVLSGYLLRAVKSP</sequence>
<keyword evidence="1" id="KW-0472">Membrane</keyword>
<proteinExistence type="predicted"/>
<dbReference type="AlphaFoldDB" id="A0A239M5F4"/>
<evidence type="ECO:0000313" key="3">
    <source>
        <dbReference type="Proteomes" id="UP000198282"/>
    </source>
</evidence>
<keyword evidence="1" id="KW-0812">Transmembrane</keyword>
<dbReference type="EMBL" id="FZOD01000038">
    <property type="protein sequence ID" value="SNT38117.1"/>
    <property type="molecule type" value="Genomic_DNA"/>
</dbReference>
<dbReference type="Proteomes" id="UP000198282">
    <property type="component" value="Unassembled WGS sequence"/>
</dbReference>
<feature type="transmembrane region" description="Helical" evidence="1">
    <location>
        <begin position="43"/>
        <end position="63"/>
    </location>
</feature>
<protein>
    <submittedName>
        <fullName evidence="2">Uncharacterized protein</fullName>
    </submittedName>
</protein>
<evidence type="ECO:0000256" key="1">
    <source>
        <dbReference type="SAM" id="Phobius"/>
    </source>
</evidence>